<reference evidence="4 5" key="1">
    <citation type="submission" date="2019-12" db="EMBL/GenBank/DDBJ databases">
        <title>Whole-genome analyses of novel actinobacteria.</title>
        <authorList>
            <person name="Sahin N."/>
            <person name="Saygin H."/>
        </authorList>
    </citation>
    <scope>NUCLEOTIDE SEQUENCE [LARGE SCALE GENOMIC DNA]</scope>
    <source>
        <strain evidence="4 5">KC615</strain>
    </source>
</reference>
<dbReference type="Pfam" id="PF00892">
    <property type="entry name" value="EamA"/>
    <property type="match status" value="1"/>
</dbReference>
<feature type="transmembrane region" description="Helical" evidence="2">
    <location>
        <begin position="200"/>
        <end position="220"/>
    </location>
</feature>
<evidence type="ECO:0000313" key="5">
    <source>
        <dbReference type="Proteomes" id="UP000430692"/>
    </source>
</evidence>
<feature type="transmembrane region" description="Helical" evidence="2">
    <location>
        <begin position="260"/>
        <end position="279"/>
    </location>
</feature>
<feature type="domain" description="EamA" evidence="3">
    <location>
        <begin position="170"/>
        <end position="303"/>
    </location>
</feature>
<name>A0A6I4VWA8_9BACL</name>
<keyword evidence="2" id="KW-0812">Transmembrane</keyword>
<organism evidence="4 5">
    <name type="scientific">Shimazuella alba</name>
    <dbReference type="NCBI Taxonomy" id="2690964"/>
    <lineage>
        <taxon>Bacteria</taxon>
        <taxon>Bacillati</taxon>
        <taxon>Bacillota</taxon>
        <taxon>Bacilli</taxon>
        <taxon>Bacillales</taxon>
        <taxon>Thermoactinomycetaceae</taxon>
        <taxon>Shimazuella</taxon>
    </lineage>
</organism>
<protein>
    <submittedName>
        <fullName evidence="4">EamA family transporter</fullName>
    </submittedName>
</protein>
<feature type="transmembrane region" description="Helical" evidence="2">
    <location>
        <begin position="80"/>
        <end position="98"/>
    </location>
</feature>
<feature type="transmembrane region" description="Helical" evidence="2">
    <location>
        <begin position="38"/>
        <end position="59"/>
    </location>
</feature>
<evidence type="ECO:0000256" key="1">
    <source>
        <dbReference type="ARBA" id="ARBA00007362"/>
    </source>
</evidence>
<comment type="caution">
    <text evidence="4">The sequence shown here is derived from an EMBL/GenBank/DDBJ whole genome shotgun (WGS) entry which is preliminary data.</text>
</comment>
<dbReference type="EMBL" id="WUUL01000006">
    <property type="protein sequence ID" value="MXQ54150.1"/>
    <property type="molecule type" value="Genomic_DNA"/>
</dbReference>
<dbReference type="AlphaFoldDB" id="A0A6I4VWA8"/>
<keyword evidence="2" id="KW-1133">Transmembrane helix</keyword>
<dbReference type="GO" id="GO:0016020">
    <property type="term" value="C:membrane"/>
    <property type="evidence" value="ECO:0007669"/>
    <property type="project" value="InterPro"/>
</dbReference>
<keyword evidence="5" id="KW-1185">Reference proteome</keyword>
<evidence type="ECO:0000259" key="3">
    <source>
        <dbReference type="Pfam" id="PF00892"/>
    </source>
</evidence>
<dbReference type="RefSeq" id="WP_160801507.1">
    <property type="nucleotide sequence ID" value="NZ_WUUL01000006.1"/>
</dbReference>
<feature type="transmembrane region" description="Helical" evidence="2">
    <location>
        <begin position="166"/>
        <end position="188"/>
    </location>
</feature>
<evidence type="ECO:0000256" key="2">
    <source>
        <dbReference type="SAM" id="Phobius"/>
    </source>
</evidence>
<feature type="transmembrane region" description="Helical" evidence="2">
    <location>
        <begin position="226"/>
        <end position="248"/>
    </location>
</feature>
<gene>
    <name evidence="4" type="ORF">GSM42_10575</name>
</gene>
<feature type="transmembrane region" description="Helical" evidence="2">
    <location>
        <begin position="134"/>
        <end position="154"/>
    </location>
</feature>
<feature type="transmembrane region" description="Helical" evidence="2">
    <location>
        <begin position="285"/>
        <end position="305"/>
    </location>
</feature>
<dbReference type="InterPro" id="IPR000620">
    <property type="entry name" value="EamA_dom"/>
</dbReference>
<proteinExistence type="inferred from homology"/>
<accession>A0A6I4VWA8</accession>
<comment type="similarity">
    <text evidence="1">Belongs to the EamA transporter family.</text>
</comment>
<dbReference type="Proteomes" id="UP000430692">
    <property type="component" value="Unassembled WGS sequence"/>
</dbReference>
<keyword evidence="2" id="KW-0472">Membrane</keyword>
<evidence type="ECO:0000313" key="4">
    <source>
        <dbReference type="EMBL" id="MXQ54150.1"/>
    </source>
</evidence>
<sequence length="310" mass="34405">MKAINTVFSKKLLGTALLLGSVIFTASSQVYYGSFIQNFSPYLFLLISFSITLLFFHLMDRLSLKKSISITSSPTVWKDVLFMNIVSATIFICFYIALKYIEPAVVSSLEWGIGPVVALMLVRLQKPENKLGTLNLLASCGVLIGSIFLAWASLSGASGILGTSRSYLFIGLLFAVFTGIGNVLITFYSKKLSEQGWGTAKILAHRFYLVVLLSGLVVLYEKSYLLISVTDMIGIILITITGTILPLYFMQSSLKYTSPFSFLIISSLVPCFTYLFQLFDPRINLSYFTLIGVIIITVFGFLVIFKKETE</sequence>